<dbReference type="PROSITE" id="PS51898">
    <property type="entry name" value="TYR_RECOMBINASE"/>
    <property type="match status" value="1"/>
</dbReference>
<proteinExistence type="inferred from homology"/>
<dbReference type="InterPro" id="IPR010998">
    <property type="entry name" value="Integrase_recombinase_N"/>
</dbReference>
<dbReference type="Gene3D" id="1.10.443.10">
    <property type="entry name" value="Intergrase catalytic core"/>
    <property type="match status" value="1"/>
</dbReference>
<evidence type="ECO:0000259" key="7">
    <source>
        <dbReference type="PROSITE" id="PS51900"/>
    </source>
</evidence>
<dbReference type="InterPro" id="IPR002104">
    <property type="entry name" value="Integrase_catalytic"/>
</dbReference>
<dbReference type="PANTHER" id="PTHR30349">
    <property type="entry name" value="PHAGE INTEGRASE-RELATED"/>
    <property type="match status" value="1"/>
</dbReference>
<evidence type="ECO:0000256" key="2">
    <source>
        <dbReference type="ARBA" id="ARBA00022908"/>
    </source>
</evidence>
<evidence type="ECO:0000313" key="9">
    <source>
        <dbReference type="Proteomes" id="UP000619238"/>
    </source>
</evidence>
<evidence type="ECO:0000256" key="3">
    <source>
        <dbReference type="ARBA" id="ARBA00023125"/>
    </source>
</evidence>
<dbReference type="InterPro" id="IPR050090">
    <property type="entry name" value="Tyrosine_recombinase_XerCD"/>
</dbReference>
<keyword evidence="2" id="KW-0229">DNA integration</keyword>
<evidence type="ECO:0000256" key="1">
    <source>
        <dbReference type="ARBA" id="ARBA00008857"/>
    </source>
</evidence>
<dbReference type="PROSITE" id="PS51900">
    <property type="entry name" value="CB"/>
    <property type="match status" value="1"/>
</dbReference>
<evidence type="ECO:0000259" key="6">
    <source>
        <dbReference type="PROSITE" id="PS51898"/>
    </source>
</evidence>
<sequence>MSKLHTLLTNAYTNAYTLSKNLYTEPKIYDANGDLSKRWYVYFYYRNPITGKLVLQPPLYMGVNRLKTKKERMEMLTINKIALHELLKQGYNPYETFKETEKRIEQQKKPAEDTVFESQRKNYTIKEALFFALTQRKPHWKKKTAGTMVGHFNRFVEWLGTHKLLHKNISELKKRDVSTFLNSLTKLQTKKEKELGEELVPVSPKTRNNFRATLSTLFAQLEEDEIIERNFIAQIKINKSTPKKNKPFSKEQIIDIREYLDKNDPYLRTFIQFMSYAFLRNVEVCRLQVKDIDLASKRLYVRSKTAPLAIVPIIGELETVLRNMKLENYAPDDFVVTRFEKPANWDIDENNKTNYFSKKFKLVKQVLGYSNDYSLYSVRHTAATNIYNSLLAEGKSEEGALMHLMSITRHRSKAGLKNYLREIGATLPKDYSDKYSIEF</sequence>
<dbReference type="Gene3D" id="1.10.150.130">
    <property type="match status" value="1"/>
</dbReference>
<gene>
    <name evidence="8" type="ORF">H2O64_04630</name>
</gene>
<dbReference type="CDD" id="cd00397">
    <property type="entry name" value="DNA_BRE_C"/>
    <property type="match status" value="1"/>
</dbReference>
<dbReference type="InterPro" id="IPR011010">
    <property type="entry name" value="DNA_brk_join_enz"/>
</dbReference>
<name>A0ABR7Q5U9_9FLAO</name>
<keyword evidence="9" id="KW-1185">Reference proteome</keyword>
<dbReference type="SUPFAM" id="SSF56349">
    <property type="entry name" value="DNA breaking-rejoining enzymes"/>
    <property type="match status" value="1"/>
</dbReference>
<organism evidence="8 9">
    <name type="scientific">Kordia aestuariivivens</name>
    <dbReference type="NCBI Taxonomy" id="2759037"/>
    <lineage>
        <taxon>Bacteria</taxon>
        <taxon>Pseudomonadati</taxon>
        <taxon>Bacteroidota</taxon>
        <taxon>Flavobacteriia</taxon>
        <taxon>Flavobacteriales</taxon>
        <taxon>Flavobacteriaceae</taxon>
        <taxon>Kordia</taxon>
    </lineage>
</organism>
<dbReference type="PANTHER" id="PTHR30349:SF64">
    <property type="entry name" value="PROPHAGE INTEGRASE INTD-RELATED"/>
    <property type="match status" value="1"/>
</dbReference>
<comment type="similarity">
    <text evidence="1">Belongs to the 'phage' integrase family.</text>
</comment>
<dbReference type="Pfam" id="PF00589">
    <property type="entry name" value="Phage_integrase"/>
    <property type="match status" value="1"/>
</dbReference>
<evidence type="ECO:0000313" key="8">
    <source>
        <dbReference type="EMBL" id="MBC8753944.1"/>
    </source>
</evidence>
<dbReference type="EMBL" id="JACGWS010000002">
    <property type="protein sequence ID" value="MBC8753944.1"/>
    <property type="molecule type" value="Genomic_DNA"/>
</dbReference>
<keyword evidence="4" id="KW-0233">DNA recombination</keyword>
<feature type="domain" description="Core-binding (CB)" evidence="7">
    <location>
        <begin position="106"/>
        <end position="222"/>
    </location>
</feature>
<evidence type="ECO:0000256" key="4">
    <source>
        <dbReference type="ARBA" id="ARBA00023172"/>
    </source>
</evidence>
<dbReference type="InterPro" id="IPR013762">
    <property type="entry name" value="Integrase-like_cat_sf"/>
</dbReference>
<keyword evidence="3 5" id="KW-0238">DNA-binding</keyword>
<comment type="caution">
    <text evidence="8">The sequence shown here is derived from an EMBL/GenBank/DDBJ whole genome shotgun (WGS) entry which is preliminary data.</text>
</comment>
<reference evidence="8 9" key="1">
    <citation type="submission" date="2020-07" db="EMBL/GenBank/DDBJ databases">
        <title>Description of Kordia aestuariivivens sp. nov., isolated from a tidal flat.</title>
        <authorList>
            <person name="Park S."/>
            <person name="Yoon J.-H."/>
        </authorList>
    </citation>
    <scope>NUCLEOTIDE SEQUENCE [LARGE SCALE GENOMIC DNA]</scope>
    <source>
        <strain evidence="8 9">YSTF-M3</strain>
    </source>
</reference>
<accession>A0ABR7Q5U9</accession>
<dbReference type="InterPro" id="IPR044068">
    <property type="entry name" value="CB"/>
</dbReference>
<dbReference type="Proteomes" id="UP000619238">
    <property type="component" value="Unassembled WGS sequence"/>
</dbReference>
<dbReference type="RefSeq" id="WP_187560978.1">
    <property type="nucleotide sequence ID" value="NZ_JACGWS010000002.1"/>
</dbReference>
<protein>
    <submittedName>
        <fullName evidence="8">Site-specific integrase</fullName>
    </submittedName>
</protein>
<evidence type="ECO:0000256" key="5">
    <source>
        <dbReference type="PROSITE-ProRule" id="PRU01248"/>
    </source>
</evidence>
<feature type="domain" description="Tyr recombinase" evidence="6">
    <location>
        <begin position="243"/>
        <end position="439"/>
    </location>
</feature>